<reference evidence="14" key="1">
    <citation type="submission" date="2022-07" db="EMBL/GenBank/DDBJ databases">
        <authorList>
            <person name="Macas J."/>
            <person name="Novak P."/>
            <person name="Neumann P."/>
        </authorList>
    </citation>
    <scope>NUCLEOTIDE SEQUENCE</scope>
</reference>
<gene>
    <name evidence="14" type="ORF">CEPIT_LOCUS33925</name>
</gene>
<keyword evidence="15" id="KW-1185">Reference proteome</keyword>
<evidence type="ECO:0000256" key="9">
    <source>
        <dbReference type="ARBA" id="ARBA00023157"/>
    </source>
</evidence>
<dbReference type="PROSITE" id="PS50873">
    <property type="entry name" value="PEROXIDASE_4"/>
    <property type="match status" value="1"/>
</dbReference>
<dbReference type="Gene3D" id="1.10.420.10">
    <property type="entry name" value="Peroxidase, domain 2"/>
    <property type="match status" value="1"/>
</dbReference>
<dbReference type="PANTHER" id="PTHR31388:SF247">
    <property type="entry name" value="PEROXIDASE"/>
    <property type="match status" value="1"/>
</dbReference>
<comment type="similarity">
    <text evidence="12">Belongs to the peroxidase family.</text>
</comment>
<comment type="caution">
    <text evidence="14">The sequence shown here is derived from an EMBL/GenBank/DDBJ whole genome shotgun (WGS) entry which is preliminary data.</text>
</comment>
<dbReference type="InterPro" id="IPR010255">
    <property type="entry name" value="Haem_peroxidase_sf"/>
</dbReference>
<dbReference type="GO" id="GO:0046872">
    <property type="term" value="F:metal ion binding"/>
    <property type="evidence" value="ECO:0007669"/>
    <property type="project" value="UniProtKB-KW"/>
</dbReference>
<feature type="binding site" evidence="10">
    <location>
        <position position="53"/>
    </location>
    <ligand>
        <name>Ca(2+)</name>
        <dbReference type="ChEBI" id="CHEBI:29108"/>
        <label>2</label>
    </ligand>
</feature>
<dbReference type="Gene3D" id="1.10.520.10">
    <property type="match status" value="1"/>
</dbReference>
<dbReference type="GO" id="GO:0140825">
    <property type="term" value="F:lactoperoxidase activity"/>
    <property type="evidence" value="ECO:0007669"/>
    <property type="project" value="UniProtKB-EC"/>
</dbReference>
<evidence type="ECO:0000256" key="11">
    <source>
        <dbReference type="PIRSR" id="PIRSR600823-5"/>
    </source>
</evidence>
<feature type="disulfide bond" evidence="11">
    <location>
        <begin position="15"/>
        <end position="40"/>
    </location>
</feature>
<dbReference type="FunFam" id="1.10.420.10:FF:000001">
    <property type="entry name" value="Peroxidase"/>
    <property type="match status" value="1"/>
</dbReference>
<keyword evidence="3" id="KW-0575">Peroxidase</keyword>
<evidence type="ECO:0000313" key="14">
    <source>
        <dbReference type="EMBL" id="CAH9134686.1"/>
    </source>
</evidence>
<evidence type="ECO:0000313" key="15">
    <source>
        <dbReference type="Proteomes" id="UP001152523"/>
    </source>
</evidence>
<dbReference type="EC" id="1.11.1.7" evidence="2"/>
<proteinExistence type="inferred from homology"/>
<keyword evidence="5 10" id="KW-0479">Metal-binding</keyword>
<evidence type="ECO:0000256" key="12">
    <source>
        <dbReference type="RuleBase" id="RU004241"/>
    </source>
</evidence>
<dbReference type="InterPro" id="IPR002016">
    <property type="entry name" value="Haem_peroxidase"/>
</dbReference>
<comment type="cofactor">
    <cofactor evidence="10">
        <name>Ca(2+)</name>
        <dbReference type="ChEBI" id="CHEBI:29108"/>
    </cofactor>
    <text evidence="10">Binds 2 calcium ions per subunit.</text>
</comment>
<feature type="domain" description="Plant heme peroxidase family profile" evidence="13">
    <location>
        <begin position="1"/>
        <end position="135"/>
    </location>
</feature>
<dbReference type="PRINTS" id="PR00461">
    <property type="entry name" value="PLPEROXIDASE"/>
</dbReference>
<dbReference type="GO" id="GO:0006979">
    <property type="term" value="P:response to oxidative stress"/>
    <property type="evidence" value="ECO:0007669"/>
    <property type="project" value="InterPro"/>
</dbReference>
<dbReference type="PANTHER" id="PTHR31388">
    <property type="entry name" value="PEROXIDASE 72-RELATED"/>
    <property type="match status" value="1"/>
</dbReference>
<accession>A0AAV0FGH7</accession>
<feature type="binding site" evidence="10">
    <location>
        <position position="56"/>
    </location>
    <ligand>
        <name>Ca(2+)</name>
        <dbReference type="ChEBI" id="CHEBI:29108"/>
        <label>2</label>
    </ligand>
</feature>
<evidence type="ECO:0000256" key="6">
    <source>
        <dbReference type="ARBA" id="ARBA00022837"/>
    </source>
</evidence>
<evidence type="ECO:0000256" key="10">
    <source>
        <dbReference type="PIRSR" id="PIRSR600823-3"/>
    </source>
</evidence>
<dbReference type="GO" id="GO:0020037">
    <property type="term" value="F:heme binding"/>
    <property type="evidence" value="ECO:0007669"/>
    <property type="project" value="InterPro"/>
</dbReference>
<keyword evidence="7" id="KW-0560">Oxidoreductase</keyword>
<evidence type="ECO:0000259" key="13">
    <source>
        <dbReference type="PROSITE" id="PS50873"/>
    </source>
</evidence>
<protein>
    <recommendedName>
        <fullName evidence="2">peroxidase</fullName>
        <ecNumber evidence="2">1.11.1.7</ecNumber>
    </recommendedName>
</protein>
<evidence type="ECO:0000256" key="3">
    <source>
        <dbReference type="ARBA" id="ARBA00022559"/>
    </source>
</evidence>
<evidence type="ECO:0000256" key="5">
    <source>
        <dbReference type="ARBA" id="ARBA00022723"/>
    </source>
</evidence>
<name>A0AAV0FGH7_9ASTE</name>
<evidence type="ECO:0000256" key="4">
    <source>
        <dbReference type="ARBA" id="ARBA00022617"/>
    </source>
</evidence>
<keyword evidence="8 10" id="KW-0408">Iron</keyword>
<dbReference type="Pfam" id="PF00141">
    <property type="entry name" value="peroxidase"/>
    <property type="match status" value="1"/>
</dbReference>
<keyword evidence="6 10" id="KW-0106">Calcium</keyword>
<evidence type="ECO:0000256" key="1">
    <source>
        <dbReference type="ARBA" id="ARBA00000189"/>
    </source>
</evidence>
<dbReference type="InterPro" id="IPR000823">
    <property type="entry name" value="Peroxidase_pln"/>
</dbReference>
<evidence type="ECO:0000256" key="7">
    <source>
        <dbReference type="ARBA" id="ARBA00023002"/>
    </source>
</evidence>
<evidence type="ECO:0000256" key="2">
    <source>
        <dbReference type="ARBA" id="ARBA00012313"/>
    </source>
</evidence>
<dbReference type="EMBL" id="CAMAPF010000984">
    <property type="protein sequence ID" value="CAH9134686.1"/>
    <property type="molecule type" value="Genomic_DNA"/>
</dbReference>
<keyword evidence="4" id="KW-0349">Heme</keyword>
<dbReference type="Proteomes" id="UP001152523">
    <property type="component" value="Unassembled WGS sequence"/>
</dbReference>
<keyword evidence="9 11" id="KW-1015">Disulfide bond</keyword>
<sequence length="135" mass="14510">MVALSGAHTIGQARCTSFRGRIYNDTNINATFAQSLRANCRQSGDDNNLAPLDETTPRSFDNNYYAILQGKNGLLHSDQELFTGNGGSTDTSVNTYGSDPSTFASDFANAMLKMSNLSPLTGSNGEIRTNCTKIN</sequence>
<evidence type="ECO:0000256" key="8">
    <source>
        <dbReference type="ARBA" id="ARBA00023004"/>
    </source>
</evidence>
<feature type="binding site" evidence="10">
    <location>
        <position position="9"/>
    </location>
    <ligand>
        <name>Ca(2+)</name>
        <dbReference type="ChEBI" id="CHEBI:29108"/>
        <label>2</label>
    </ligand>
</feature>
<dbReference type="AlphaFoldDB" id="A0AAV0FGH7"/>
<organism evidence="14 15">
    <name type="scientific">Cuscuta epithymum</name>
    <dbReference type="NCBI Taxonomy" id="186058"/>
    <lineage>
        <taxon>Eukaryota</taxon>
        <taxon>Viridiplantae</taxon>
        <taxon>Streptophyta</taxon>
        <taxon>Embryophyta</taxon>
        <taxon>Tracheophyta</taxon>
        <taxon>Spermatophyta</taxon>
        <taxon>Magnoliopsida</taxon>
        <taxon>eudicotyledons</taxon>
        <taxon>Gunneridae</taxon>
        <taxon>Pentapetalae</taxon>
        <taxon>asterids</taxon>
        <taxon>lamiids</taxon>
        <taxon>Solanales</taxon>
        <taxon>Convolvulaceae</taxon>
        <taxon>Cuscuteae</taxon>
        <taxon>Cuscuta</taxon>
        <taxon>Cuscuta subgen. Cuscuta</taxon>
    </lineage>
</organism>
<comment type="cofactor">
    <cofactor evidence="10">
        <name>heme b</name>
        <dbReference type="ChEBI" id="CHEBI:60344"/>
    </cofactor>
    <text evidence="10">Binds 1 heme b (iron(II)-protoporphyrin IX) group per subunit.</text>
</comment>
<dbReference type="SUPFAM" id="SSF48113">
    <property type="entry name" value="Heme-dependent peroxidases"/>
    <property type="match status" value="1"/>
</dbReference>
<feature type="binding site" evidence="10">
    <location>
        <position position="61"/>
    </location>
    <ligand>
        <name>Ca(2+)</name>
        <dbReference type="ChEBI" id="CHEBI:29108"/>
        <label>2</label>
    </ligand>
</feature>
<feature type="binding site" description="axial binding residue" evidence="10">
    <location>
        <position position="8"/>
    </location>
    <ligand>
        <name>heme b</name>
        <dbReference type="ChEBI" id="CHEBI:60344"/>
    </ligand>
    <ligandPart>
        <name>Fe</name>
        <dbReference type="ChEBI" id="CHEBI:18248"/>
    </ligandPart>
</feature>
<comment type="catalytic activity">
    <reaction evidence="1">
        <text>2 a phenolic donor + H2O2 = 2 a phenolic radical donor + 2 H2O</text>
        <dbReference type="Rhea" id="RHEA:56136"/>
        <dbReference type="ChEBI" id="CHEBI:15377"/>
        <dbReference type="ChEBI" id="CHEBI:16240"/>
        <dbReference type="ChEBI" id="CHEBI:139520"/>
        <dbReference type="ChEBI" id="CHEBI:139521"/>
        <dbReference type="EC" id="1.11.1.7"/>
    </reaction>
</comment>